<keyword evidence="3" id="KW-1185">Reference proteome</keyword>
<dbReference type="AlphaFoldDB" id="A0A368GEQ9"/>
<accession>A0A368GEQ9</accession>
<gene>
    <name evidence="2" type="ORF">ANCCAN_11188</name>
</gene>
<dbReference type="EMBL" id="JOJR01000177">
    <property type="protein sequence ID" value="RCN42852.1"/>
    <property type="molecule type" value="Genomic_DNA"/>
</dbReference>
<protein>
    <submittedName>
        <fullName evidence="2">Uncharacterized protein</fullName>
    </submittedName>
</protein>
<organism evidence="2 3">
    <name type="scientific">Ancylostoma caninum</name>
    <name type="common">Dog hookworm</name>
    <dbReference type="NCBI Taxonomy" id="29170"/>
    <lineage>
        <taxon>Eukaryota</taxon>
        <taxon>Metazoa</taxon>
        <taxon>Ecdysozoa</taxon>
        <taxon>Nematoda</taxon>
        <taxon>Chromadorea</taxon>
        <taxon>Rhabditida</taxon>
        <taxon>Rhabditina</taxon>
        <taxon>Rhabditomorpha</taxon>
        <taxon>Strongyloidea</taxon>
        <taxon>Ancylostomatidae</taxon>
        <taxon>Ancylostomatinae</taxon>
        <taxon>Ancylostoma</taxon>
    </lineage>
</organism>
<comment type="caution">
    <text evidence="2">The sequence shown here is derived from an EMBL/GenBank/DDBJ whole genome shotgun (WGS) entry which is preliminary data.</text>
</comment>
<feature type="signal peptide" evidence="1">
    <location>
        <begin position="1"/>
        <end position="19"/>
    </location>
</feature>
<evidence type="ECO:0000313" key="3">
    <source>
        <dbReference type="Proteomes" id="UP000252519"/>
    </source>
</evidence>
<dbReference type="Proteomes" id="UP000252519">
    <property type="component" value="Unassembled WGS sequence"/>
</dbReference>
<keyword evidence="1" id="KW-0732">Signal</keyword>
<name>A0A368GEQ9_ANCCA</name>
<feature type="chain" id="PRO_5016958926" evidence="1">
    <location>
        <begin position="20"/>
        <end position="98"/>
    </location>
</feature>
<evidence type="ECO:0000313" key="2">
    <source>
        <dbReference type="EMBL" id="RCN42852.1"/>
    </source>
</evidence>
<evidence type="ECO:0000256" key="1">
    <source>
        <dbReference type="SAM" id="SignalP"/>
    </source>
</evidence>
<proteinExistence type="predicted"/>
<sequence length="98" mass="11041">MGIPLPILLLTIYASTTVGSDLKDLGSKRTLLHILQGLPVGLPEDYEYAQGWPMWPEGVDEYDYHDDLSPLPSDVVVVKKKMIMYDSELPRQADSHKK</sequence>
<reference evidence="2 3" key="1">
    <citation type="submission" date="2014-10" db="EMBL/GenBank/DDBJ databases">
        <title>Draft genome of the hookworm Ancylostoma caninum.</title>
        <authorList>
            <person name="Mitreva M."/>
        </authorList>
    </citation>
    <scope>NUCLEOTIDE SEQUENCE [LARGE SCALE GENOMIC DNA]</scope>
    <source>
        <strain evidence="2 3">Baltimore</strain>
    </source>
</reference>